<keyword evidence="4" id="KW-0133">Cell shape</keyword>
<dbReference type="RefSeq" id="WP_022790614.1">
    <property type="nucleotide sequence ID" value="NZ_UHFX01000003.1"/>
</dbReference>
<proteinExistence type="inferred from homology"/>
<name>A0A380LP28_9FIRM</name>
<keyword evidence="6 9" id="KW-0012">Acyltransferase</keyword>
<reference evidence="9 10" key="1">
    <citation type="submission" date="2018-06" db="EMBL/GenBank/DDBJ databases">
        <authorList>
            <consortium name="Pathogen Informatics"/>
            <person name="Doyle S."/>
        </authorList>
    </citation>
    <scope>NUCLEOTIDE SEQUENCE [LARGE SCALE GENOMIC DNA]</scope>
    <source>
        <strain evidence="9 10">NCTC11087</strain>
    </source>
</reference>
<dbReference type="PANTHER" id="PTHR36174">
    <property type="entry name" value="LIPID II:GLYCINE GLYCYLTRANSFERASE"/>
    <property type="match status" value="1"/>
</dbReference>
<dbReference type="InterPro" id="IPR003447">
    <property type="entry name" value="FEMABX"/>
</dbReference>
<dbReference type="OrthoDB" id="9785911at2"/>
<dbReference type="GeneID" id="77462875"/>
<dbReference type="PROSITE" id="PS51191">
    <property type="entry name" value="FEMABX"/>
    <property type="match status" value="1"/>
</dbReference>
<dbReference type="SUPFAM" id="SSF55729">
    <property type="entry name" value="Acyl-CoA N-acyltransferases (Nat)"/>
    <property type="match status" value="2"/>
</dbReference>
<evidence type="ECO:0000256" key="5">
    <source>
        <dbReference type="ARBA" id="ARBA00022984"/>
    </source>
</evidence>
<evidence type="ECO:0000256" key="7">
    <source>
        <dbReference type="ARBA" id="ARBA00023316"/>
    </source>
</evidence>
<comment type="similarity">
    <text evidence="1">Belongs to the FemABX family.</text>
</comment>
<evidence type="ECO:0000313" key="9">
    <source>
        <dbReference type="EMBL" id="SUO05007.1"/>
    </source>
</evidence>
<evidence type="ECO:0000256" key="2">
    <source>
        <dbReference type="ARBA" id="ARBA00022490"/>
    </source>
</evidence>
<protein>
    <submittedName>
        <fullName evidence="9">Peptidoglycan branched peptide synthesis protein, femAB family</fullName>
        <ecNumber evidence="9">2.3.2.18</ecNumber>
    </submittedName>
</protein>
<organism evidence="9 10">
    <name type="scientific">Faecalicoccus pleomorphus</name>
    <dbReference type="NCBI Taxonomy" id="1323"/>
    <lineage>
        <taxon>Bacteria</taxon>
        <taxon>Bacillati</taxon>
        <taxon>Bacillota</taxon>
        <taxon>Erysipelotrichia</taxon>
        <taxon>Erysipelotrichales</taxon>
        <taxon>Erysipelotrichaceae</taxon>
        <taxon>Faecalicoccus</taxon>
    </lineage>
</organism>
<evidence type="ECO:0000256" key="1">
    <source>
        <dbReference type="ARBA" id="ARBA00009943"/>
    </source>
</evidence>
<dbReference type="EMBL" id="UHFX01000003">
    <property type="protein sequence ID" value="SUO05007.1"/>
    <property type="molecule type" value="Genomic_DNA"/>
</dbReference>
<dbReference type="GO" id="GO:0071555">
    <property type="term" value="P:cell wall organization"/>
    <property type="evidence" value="ECO:0007669"/>
    <property type="project" value="UniProtKB-KW"/>
</dbReference>
<dbReference type="Gene3D" id="1.20.58.90">
    <property type="match status" value="1"/>
</dbReference>
<dbReference type="GO" id="GO:0016755">
    <property type="term" value="F:aminoacyltransferase activity"/>
    <property type="evidence" value="ECO:0007669"/>
    <property type="project" value="InterPro"/>
</dbReference>
<keyword evidence="3 9" id="KW-0808">Transferase</keyword>
<gene>
    <name evidence="9" type="primary">fibB_2</name>
    <name evidence="9" type="ORF">NCTC11087_01940</name>
</gene>
<dbReference type="AlphaFoldDB" id="A0A380LP28"/>
<dbReference type="InterPro" id="IPR016181">
    <property type="entry name" value="Acyl_CoA_acyltransferase"/>
</dbReference>
<keyword evidence="2" id="KW-0963">Cytoplasm</keyword>
<sequence length="423" mass="49580">MKFTELTKEEFDAFAITHPLCNFWQTSNMAQMREAKGFSTYYVGIKDESGKIIAGSMLSVLPIFMNGTLVQALRGPLLDYKDEEQVTFFHEHLNAFLKKKNCIYLHIDPYVPYVPHDLDGNVVEGDFDNRDVVSLLKKLGYRHEGFTRGIDLSREPRWIYTIPLKGKTPEELMKQFERKTVRSIKKAQKYNVQVHELSRDQIEIYEKVLKQTGERRGFQGRDDEYHHRLYDAFHDAGYVKFLNATIDLDDYKKDLMDDLQKQEAIVETSKKRLEKQESPKIQKKMDLAQEQVNQLKKKLEEADQMIQEDGQVLDLASGIFFTYGKEVLCLMSGVYEKYMRFAAPYAMHWKMMNYCIEHGMERYNLYGTSGIFDEGAPDYGVYLFKKGFQGEVVELIGDFEYIVDTKKYKIYNTLRKIKHSLQK</sequence>
<dbReference type="GO" id="GO:0008360">
    <property type="term" value="P:regulation of cell shape"/>
    <property type="evidence" value="ECO:0007669"/>
    <property type="project" value="UniProtKB-KW"/>
</dbReference>
<dbReference type="PANTHER" id="PTHR36174:SF2">
    <property type="entry name" value="AMINOACYLTRANSFERASE FEMA"/>
    <property type="match status" value="1"/>
</dbReference>
<keyword evidence="7" id="KW-0961">Cell wall biogenesis/degradation</keyword>
<evidence type="ECO:0000256" key="8">
    <source>
        <dbReference type="SAM" id="Coils"/>
    </source>
</evidence>
<accession>A0A380LP28</accession>
<dbReference type="GO" id="GO:0009252">
    <property type="term" value="P:peptidoglycan biosynthetic process"/>
    <property type="evidence" value="ECO:0007669"/>
    <property type="project" value="UniProtKB-KW"/>
</dbReference>
<evidence type="ECO:0000256" key="6">
    <source>
        <dbReference type="ARBA" id="ARBA00023315"/>
    </source>
</evidence>
<dbReference type="Pfam" id="PF02388">
    <property type="entry name" value="FemAB"/>
    <property type="match status" value="1"/>
</dbReference>
<evidence type="ECO:0000256" key="3">
    <source>
        <dbReference type="ARBA" id="ARBA00022679"/>
    </source>
</evidence>
<dbReference type="InterPro" id="IPR050644">
    <property type="entry name" value="PG_Glycine_Bridge_Synth"/>
</dbReference>
<evidence type="ECO:0000313" key="10">
    <source>
        <dbReference type="Proteomes" id="UP000255523"/>
    </source>
</evidence>
<dbReference type="Proteomes" id="UP000255523">
    <property type="component" value="Unassembled WGS sequence"/>
</dbReference>
<keyword evidence="5" id="KW-0573">Peptidoglycan synthesis</keyword>
<evidence type="ECO:0000256" key="4">
    <source>
        <dbReference type="ARBA" id="ARBA00022960"/>
    </source>
</evidence>
<keyword evidence="10" id="KW-1185">Reference proteome</keyword>
<dbReference type="Gene3D" id="3.40.630.30">
    <property type="match status" value="2"/>
</dbReference>
<keyword evidence="8" id="KW-0175">Coiled coil</keyword>
<dbReference type="EC" id="2.3.2.18" evidence="9"/>
<feature type="coiled-coil region" evidence="8">
    <location>
        <begin position="252"/>
        <end position="312"/>
    </location>
</feature>